<comment type="similarity">
    <text evidence="1">Belongs to the patatin family.</text>
</comment>
<proteinExistence type="inferred from homology"/>
<keyword evidence="3" id="KW-0442">Lipid degradation</keyword>
<evidence type="ECO:0000313" key="6">
    <source>
        <dbReference type="Proteomes" id="UP000644147"/>
    </source>
</evidence>
<sequence>MKPFRILSIDGGGLRGIVPVMILQEIQRLLNGKPIHEAFDLIAGTSTGGLIAAGLTVSQNGLTPLYTLQDLQNIYSSRGQHIFPVRGKFLNVLDGITSLWNPEYSEKGIRKVLEELMGEYRLMDCLTPLLITAFDLKHNEPLLFKSRTAAYDPEANACLFDVCRATSAGPTYLPAHTFRFEGREVTCIDGGVYINNPTLGAIAEISRYKKDAFYNRPDLDWSDIHVLSLGTGHYTGLVSNNQAKGWGKANWARPIIDIMMHGVNKTTHSHAEELLDHGNYLRLTIDIEVEKFARMTDASEEARLYLTDQVEKQFLQNSTLQKRVKGFLERAGLFN</sequence>
<dbReference type="Pfam" id="PF01734">
    <property type="entry name" value="Patatin"/>
    <property type="match status" value="1"/>
</dbReference>
<dbReference type="PROSITE" id="PS51635">
    <property type="entry name" value="PNPLA"/>
    <property type="match status" value="1"/>
</dbReference>
<dbReference type="InterPro" id="IPR002641">
    <property type="entry name" value="PNPLA_dom"/>
</dbReference>
<gene>
    <name evidence="5" type="ORF">I5M27_10015</name>
</gene>
<feature type="short sequence motif" description="GXGXXG" evidence="3">
    <location>
        <begin position="11"/>
        <end position="16"/>
    </location>
</feature>
<name>A0ABS1C1S2_9BACT</name>
<evidence type="ECO:0000256" key="1">
    <source>
        <dbReference type="ARBA" id="ARBA00010240"/>
    </source>
</evidence>
<dbReference type="PANTHER" id="PTHR32176">
    <property type="entry name" value="XYLOSE ISOMERASE"/>
    <property type="match status" value="1"/>
</dbReference>
<feature type="active site" description="Nucleophile" evidence="3">
    <location>
        <position position="46"/>
    </location>
</feature>
<dbReference type="EMBL" id="JAEHFX010000004">
    <property type="protein sequence ID" value="MBK0403322.1"/>
    <property type="molecule type" value="Genomic_DNA"/>
</dbReference>
<dbReference type="PANTHER" id="PTHR32176:SF92">
    <property type="entry name" value="XYLOSE ISOMERASE"/>
    <property type="match status" value="1"/>
</dbReference>
<organism evidence="5 6">
    <name type="scientific">Adhaeribacter terrigena</name>
    <dbReference type="NCBI Taxonomy" id="2793070"/>
    <lineage>
        <taxon>Bacteria</taxon>
        <taxon>Pseudomonadati</taxon>
        <taxon>Bacteroidota</taxon>
        <taxon>Cytophagia</taxon>
        <taxon>Cytophagales</taxon>
        <taxon>Hymenobacteraceae</taxon>
        <taxon>Adhaeribacter</taxon>
    </lineage>
</organism>
<dbReference type="InterPro" id="IPR016035">
    <property type="entry name" value="Acyl_Trfase/lysoPLipase"/>
</dbReference>
<comment type="caution">
    <text evidence="5">The sequence shown here is derived from an EMBL/GenBank/DDBJ whole genome shotgun (WGS) entry which is preliminary data.</text>
</comment>
<evidence type="ECO:0000313" key="5">
    <source>
        <dbReference type="EMBL" id="MBK0403322.1"/>
    </source>
</evidence>
<dbReference type="SUPFAM" id="SSF52151">
    <property type="entry name" value="FabD/lysophospholipase-like"/>
    <property type="match status" value="1"/>
</dbReference>
<feature type="domain" description="PNPLA" evidence="4">
    <location>
        <begin position="7"/>
        <end position="202"/>
    </location>
</feature>
<keyword evidence="2 3" id="KW-0443">Lipid metabolism</keyword>
<keyword evidence="3" id="KW-0378">Hydrolase</keyword>
<evidence type="ECO:0000256" key="3">
    <source>
        <dbReference type="PROSITE-ProRule" id="PRU01161"/>
    </source>
</evidence>
<evidence type="ECO:0000259" key="4">
    <source>
        <dbReference type="PROSITE" id="PS51635"/>
    </source>
</evidence>
<accession>A0ABS1C1S2</accession>
<feature type="active site" description="Proton acceptor" evidence="3">
    <location>
        <position position="189"/>
    </location>
</feature>
<feature type="short sequence motif" description="DGA/G" evidence="3">
    <location>
        <begin position="189"/>
        <end position="191"/>
    </location>
</feature>
<protein>
    <submittedName>
        <fullName evidence="5">Patatin-like phospholipase family protein</fullName>
    </submittedName>
</protein>
<dbReference type="Gene3D" id="3.40.1090.10">
    <property type="entry name" value="Cytosolic phospholipase A2 catalytic domain"/>
    <property type="match status" value="1"/>
</dbReference>
<keyword evidence="6" id="KW-1185">Reference proteome</keyword>
<dbReference type="Proteomes" id="UP000644147">
    <property type="component" value="Unassembled WGS sequence"/>
</dbReference>
<reference evidence="5 6" key="1">
    <citation type="submission" date="2020-12" db="EMBL/GenBank/DDBJ databases">
        <title>Bacterial novel species Adhaeribacter sp. BT258 isolated from soil.</title>
        <authorList>
            <person name="Jung H.-Y."/>
        </authorList>
    </citation>
    <scope>NUCLEOTIDE SEQUENCE [LARGE SCALE GENOMIC DNA]</scope>
    <source>
        <strain evidence="5 6">BT258</strain>
    </source>
</reference>
<feature type="short sequence motif" description="GXSXG" evidence="3">
    <location>
        <begin position="44"/>
        <end position="48"/>
    </location>
</feature>
<evidence type="ECO:0000256" key="2">
    <source>
        <dbReference type="ARBA" id="ARBA00023098"/>
    </source>
</evidence>
<dbReference type="RefSeq" id="WP_200506074.1">
    <property type="nucleotide sequence ID" value="NZ_JAEHFX010000004.1"/>
</dbReference>